<reference evidence="3 4" key="1">
    <citation type="submission" date="2016-10" db="EMBL/GenBank/DDBJ databases">
        <authorList>
            <person name="de Groot N.N."/>
        </authorList>
    </citation>
    <scope>NUCLEOTIDE SEQUENCE [LARGE SCALE GENOMIC DNA]</scope>
    <source>
        <strain evidence="3 4">DSM 5885</strain>
    </source>
</reference>
<dbReference type="AlphaFoldDB" id="A0A1G8I519"/>
<feature type="chain" id="PRO_5011432569" evidence="1">
    <location>
        <begin position="26"/>
        <end position="342"/>
    </location>
</feature>
<proteinExistence type="predicted"/>
<dbReference type="Gene3D" id="2.40.128.130">
    <property type="entry name" value="Autotransporter beta-domain"/>
    <property type="match status" value="1"/>
</dbReference>
<evidence type="ECO:0000313" key="3">
    <source>
        <dbReference type="EMBL" id="SDI14038.1"/>
    </source>
</evidence>
<sequence>MTIRNRKPYIIATAGLVIVTLSEMAAAQSASLSSSSSSEPANSAAATQLITTTTISQMLTISNAISARVFSSGGPIAVAGNGQSYGMAAGAMGNKVNVWGNISDDSNKYSSGANRFNAKATTATFGADYALTQTISAGVSAAFDRGTGDRGTNSNYTAGGYTLAPYASWLINKEFSLDAIAGWGKGTLDSANSVTSDSTRFFYGTNLNYVRWAGDLQYSGKLSYLHGEEKYGDTKTAGTTNANTATTNKINQLRVGAQVGYWMNGLMPFAGASYVSDSRSVSNLGGGTDPTADLGKTAWLATFGVNLISTKNNLTGGIVFNTEMGRSHSKRDTVMANINYRF</sequence>
<keyword evidence="1" id="KW-0732">Signal</keyword>
<dbReference type="InterPro" id="IPR005546">
    <property type="entry name" value="Autotransporte_beta"/>
</dbReference>
<feature type="domain" description="Autotransporter" evidence="2">
    <location>
        <begin position="91"/>
        <end position="342"/>
    </location>
</feature>
<organism evidence="3 4">
    <name type="scientific">Propionivibrio dicarboxylicus</name>
    <dbReference type="NCBI Taxonomy" id="83767"/>
    <lineage>
        <taxon>Bacteria</taxon>
        <taxon>Pseudomonadati</taxon>
        <taxon>Pseudomonadota</taxon>
        <taxon>Betaproteobacteria</taxon>
        <taxon>Rhodocyclales</taxon>
        <taxon>Rhodocyclaceae</taxon>
        <taxon>Propionivibrio</taxon>
    </lineage>
</organism>
<dbReference type="STRING" id="83767.SAMN05660652_02934"/>
<dbReference type="EMBL" id="FNCY01000013">
    <property type="protein sequence ID" value="SDI14038.1"/>
    <property type="molecule type" value="Genomic_DNA"/>
</dbReference>
<dbReference type="Pfam" id="PF03797">
    <property type="entry name" value="Autotransporter"/>
    <property type="match status" value="1"/>
</dbReference>
<keyword evidence="4" id="KW-1185">Reference proteome</keyword>
<name>A0A1G8I519_9RHOO</name>
<dbReference type="Proteomes" id="UP000198607">
    <property type="component" value="Unassembled WGS sequence"/>
</dbReference>
<protein>
    <submittedName>
        <fullName evidence="3">Autotransporter beta-domain-containing protein</fullName>
    </submittedName>
</protein>
<evidence type="ECO:0000313" key="4">
    <source>
        <dbReference type="Proteomes" id="UP000198607"/>
    </source>
</evidence>
<dbReference type="SUPFAM" id="SSF103515">
    <property type="entry name" value="Autotransporter"/>
    <property type="match status" value="1"/>
</dbReference>
<dbReference type="InterPro" id="IPR036709">
    <property type="entry name" value="Autotransporte_beta_dom_sf"/>
</dbReference>
<accession>A0A1G8I519</accession>
<evidence type="ECO:0000259" key="2">
    <source>
        <dbReference type="PROSITE" id="PS51208"/>
    </source>
</evidence>
<evidence type="ECO:0000256" key="1">
    <source>
        <dbReference type="SAM" id="SignalP"/>
    </source>
</evidence>
<dbReference type="OrthoDB" id="8556518at2"/>
<gene>
    <name evidence="3" type="ORF">SAMN05660652_02934</name>
</gene>
<feature type="signal peptide" evidence="1">
    <location>
        <begin position="1"/>
        <end position="25"/>
    </location>
</feature>
<dbReference type="PROSITE" id="PS51208">
    <property type="entry name" value="AUTOTRANSPORTER"/>
    <property type="match status" value="1"/>
</dbReference>
<dbReference type="SMART" id="SM00869">
    <property type="entry name" value="Autotransporter"/>
    <property type="match status" value="1"/>
</dbReference>